<reference evidence="2 3" key="1">
    <citation type="submission" date="2015-10" db="EMBL/GenBank/DDBJ databases">
        <title>Draft genome sequence of Streptomyces sp. RV15, isolated from a marine sponge.</title>
        <authorList>
            <person name="Ruckert C."/>
            <person name="Abdelmohsen U.R."/>
            <person name="Winkler A."/>
            <person name="Hentschel U."/>
            <person name="Kalinowski J."/>
            <person name="Kampfer P."/>
            <person name="Glaeser S."/>
        </authorList>
    </citation>
    <scope>NUCLEOTIDE SEQUENCE [LARGE SCALE GENOMIC DNA]</scope>
    <source>
        <strain evidence="2 3">RV15</strain>
    </source>
</reference>
<evidence type="ECO:0000313" key="2">
    <source>
        <dbReference type="EMBL" id="KUO16542.1"/>
    </source>
</evidence>
<dbReference type="EMBL" id="LMXB01000086">
    <property type="protein sequence ID" value="KUO16542.1"/>
    <property type="molecule type" value="Genomic_DNA"/>
</dbReference>
<evidence type="ECO:0000313" key="3">
    <source>
        <dbReference type="Proteomes" id="UP000053260"/>
    </source>
</evidence>
<feature type="compositionally biased region" description="Basic and acidic residues" evidence="1">
    <location>
        <begin position="43"/>
        <end position="56"/>
    </location>
</feature>
<protein>
    <submittedName>
        <fullName evidence="2">Uncharacterized protein</fullName>
    </submittedName>
</protein>
<keyword evidence="3" id="KW-1185">Reference proteome</keyword>
<feature type="region of interest" description="Disordered" evidence="1">
    <location>
        <begin position="39"/>
        <end position="72"/>
    </location>
</feature>
<dbReference type="Proteomes" id="UP000053260">
    <property type="component" value="Unassembled WGS sequence"/>
</dbReference>
<comment type="caution">
    <text evidence="2">The sequence shown here is derived from an EMBL/GenBank/DDBJ whole genome shotgun (WGS) entry which is preliminary data.</text>
</comment>
<gene>
    <name evidence="2" type="ORF">AQJ91_35225</name>
</gene>
<organism evidence="2 3">
    <name type="scientific">Streptomyces dysideae</name>
    <dbReference type="NCBI Taxonomy" id="909626"/>
    <lineage>
        <taxon>Bacteria</taxon>
        <taxon>Bacillati</taxon>
        <taxon>Actinomycetota</taxon>
        <taxon>Actinomycetes</taxon>
        <taxon>Kitasatosporales</taxon>
        <taxon>Streptomycetaceae</taxon>
        <taxon>Streptomyces</taxon>
    </lineage>
</organism>
<proteinExistence type="predicted"/>
<sequence length="72" mass="7516">MNAARCSTLPPASSTHLADGQGPWHALATLFLTADGGIMGRSTPEREGEETCEKLRSVAPPLRGVPVSRTTG</sequence>
<name>A0A101UTG4_9ACTN</name>
<evidence type="ECO:0000256" key="1">
    <source>
        <dbReference type="SAM" id="MobiDB-lite"/>
    </source>
</evidence>
<feature type="region of interest" description="Disordered" evidence="1">
    <location>
        <begin position="1"/>
        <end position="20"/>
    </location>
</feature>
<accession>A0A101UTG4</accession>
<dbReference type="AlphaFoldDB" id="A0A101UTG4"/>